<gene>
    <name evidence="1" type="ORF">HPB49_019950</name>
</gene>
<evidence type="ECO:0000313" key="1">
    <source>
        <dbReference type="EMBL" id="KAH7960451.1"/>
    </source>
</evidence>
<organism evidence="1 2">
    <name type="scientific">Dermacentor silvarum</name>
    <name type="common">Tick</name>
    <dbReference type="NCBI Taxonomy" id="543639"/>
    <lineage>
        <taxon>Eukaryota</taxon>
        <taxon>Metazoa</taxon>
        <taxon>Ecdysozoa</taxon>
        <taxon>Arthropoda</taxon>
        <taxon>Chelicerata</taxon>
        <taxon>Arachnida</taxon>
        <taxon>Acari</taxon>
        <taxon>Parasitiformes</taxon>
        <taxon>Ixodida</taxon>
        <taxon>Ixodoidea</taxon>
        <taxon>Ixodidae</taxon>
        <taxon>Rhipicephalinae</taxon>
        <taxon>Dermacentor</taxon>
    </lineage>
</organism>
<protein>
    <submittedName>
        <fullName evidence="1">Uncharacterized protein</fullName>
    </submittedName>
</protein>
<accession>A0ACB8D7X2</accession>
<name>A0ACB8D7X2_DERSI</name>
<comment type="caution">
    <text evidence="1">The sequence shown here is derived from an EMBL/GenBank/DDBJ whole genome shotgun (WGS) entry which is preliminary data.</text>
</comment>
<dbReference type="EMBL" id="CM023472">
    <property type="protein sequence ID" value="KAH7960451.1"/>
    <property type="molecule type" value="Genomic_DNA"/>
</dbReference>
<keyword evidence="2" id="KW-1185">Reference proteome</keyword>
<sequence>MPVVLLYGLSRRTAPNCLKSVTRWSGTETLSLAAGTWSWPQYHCIANNSCGGTEQSPVNIETFSVLHDIAMKALEFVGHDVPFDNFTVNNDGLSLTLKASPPDATTRTVRGGRLPGTFVFQYALFHWGSSLRQGSEHLLDGIAYPMESQLVYTNEKYSVVDATKEKDGVAIIATLYRASFVDFESVKAMRTILAAALNSSAPSKRRRRRLLPWMVRRLKGSGSSASGDSDKDVPRLTLVSLMPPVSRDEFYTYRGSLTMPPCTESVSWTVFNRQAFISESLASRVTSLAVLSPTLPRRPVRGDVSRVASPITAASLRKPRAVLSPTRPPGSAAPSRVGSPTEGYAPANRPARFVAPSRAGSPTVAYAAAK</sequence>
<proteinExistence type="predicted"/>
<reference evidence="1" key="1">
    <citation type="submission" date="2020-05" db="EMBL/GenBank/DDBJ databases">
        <title>Large-scale comparative analyses of tick genomes elucidate their genetic diversity and vector capacities.</title>
        <authorList>
            <person name="Jia N."/>
            <person name="Wang J."/>
            <person name="Shi W."/>
            <person name="Du L."/>
            <person name="Sun Y."/>
            <person name="Zhan W."/>
            <person name="Jiang J."/>
            <person name="Wang Q."/>
            <person name="Zhang B."/>
            <person name="Ji P."/>
            <person name="Sakyi L.B."/>
            <person name="Cui X."/>
            <person name="Yuan T."/>
            <person name="Jiang B."/>
            <person name="Yang W."/>
            <person name="Lam T.T.-Y."/>
            <person name="Chang Q."/>
            <person name="Ding S."/>
            <person name="Wang X."/>
            <person name="Zhu J."/>
            <person name="Ruan X."/>
            <person name="Zhao L."/>
            <person name="Wei J."/>
            <person name="Que T."/>
            <person name="Du C."/>
            <person name="Cheng J."/>
            <person name="Dai P."/>
            <person name="Han X."/>
            <person name="Huang E."/>
            <person name="Gao Y."/>
            <person name="Liu J."/>
            <person name="Shao H."/>
            <person name="Ye R."/>
            <person name="Li L."/>
            <person name="Wei W."/>
            <person name="Wang X."/>
            <person name="Wang C."/>
            <person name="Yang T."/>
            <person name="Huo Q."/>
            <person name="Li W."/>
            <person name="Guo W."/>
            <person name="Chen H."/>
            <person name="Zhou L."/>
            <person name="Ni X."/>
            <person name="Tian J."/>
            <person name="Zhou Y."/>
            <person name="Sheng Y."/>
            <person name="Liu T."/>
            <person name="Pan Y."/>
            <person name="Xia L."/>
            <person name="Li J."/>
            <person name="Zhao F."/>
            <person name="Cao W."/>
        </authorList>
    </citation>
    <scope>NUCLEOTIDE SEQUENCE</scope>
    <source>
        <strain evidence="1">Dsil-2018</strain>
    </source>
</reference>
<evidence type="ECO:0000313" key="2">
    <source>
        <dbReference type="Proteomes" id="UP000821865"/>
    </source>
</evidence>
<dbReference type="Proteomes" id="UP000821865">
    <property type="component" value="Chromosome 3"/>
</dbReference>